<protein>
    <submittedName>
        <fullName evidence="2">Uncharacterized protein</fullName>
    </submittedName>
</protein>
<dbReference type="EMBL" id="OY660881">
    <property type="protein sequence ID" value="CAJ1078647.1"/>
    <property type="molecule type" value="Genomic_DNA"/>
</dbReference>
<gene>
    <name evidence="2" type="ORF">XNOV1_A000004</name>
</gene>
<evidence type="ECO:0000313" key="2">
    <source>
        <dbReference type="EMBL" id="CAJ1078647.1"/>
    </source>
</evidence>
<dbReference type="Proteomes" id="UP001178508">
    <property type="component" value="Chromosome 18"/>
</dbReference>
<evidence type="ECO:0000256" key="1">
    <source>
        <dbReference type="SAM" id="MobiDB-lite"/>
    </source>
</evidence>
<evidence type="ECO:0000313" key="3">
    <source>
        <dbReference type="Proteomes" id="UP001178508"/>
    </source>
</evidence>
<feature type="region of interest" description="Disordered" evidence="1">
    <location>
        <begin position="47"/>
        <end position="116"/>
    </location>
</feature>
<sequence>MCCICQSCKTNQAFGQGAELTDDHAYSFKLSSKTVKCSFKLSRLLLPPESPLSLPNVTTPGSKTPKQRQQSSINTPLMMTTKTTSIFDTFKRQRSSSSQISASHKQNPLRLKHTLH</sequence>
<dbReference type="AlphaFoldDB" id="A0AAV1H333"/>
<accession>A0AAV1H333</accession>
<proteinExistence type="predicted"/>
<reference evidence="2" key="1">
    <citation type="submission" date="2023-08" db="EMBL/GenBank/DDBJ databases">
        <authorList>
            <person name="Alioto T."/>
            <person name="Alioto T."/>
            <person name="Gomez Garrido J."/>
        </authorList>
    </citation>
    <scope>NUCLEOTIDE SEQUENCE</scope>
</reference>
<feature type="compositionally biased region" description="Polar residues" evidence="1">
    <location>
        <begin position="56"/>
        <end position="87"/>
    </location>
</feature>
<keyword evidence="3" id="KW-1185">Reference proteome</keyword>
<organism evidence="2 3">
    <name type="scientific">Xyrichtys novacula</name>
    <name type="common">Pearly razorfish</name>
    <name type="synonym">Hemipteronotus novacula</name>
    <dbReference type="NCBI Taxonomy" id="13765"/>
    <lineage>
        <taxon>Eukaryota</taxon>
        <taxon>Metazoa</taxon>
        <taxon>Chordata</taxon>
        <taxon>Craniata</taxon>
        <taxon>Vertebrata</taxon>
        <taxon>Euteleostomi</taxon>
        <taxon>Actinopterygii</taxon>
        <taxon>Neopterygii</taxon>
        <taxon>Teleostei</taxon>
        <taxon>Neoteleostei</taxon>
        <taxon>Acanthomorphata</taxon>
        <taxon>Eupercaria</taxon>
        <taxon>Labriformes</taxon>
        <taxon>Labridae</taxon>
        <taxon>Xyrichtys</taxon>
    </lineage>
</organism>
<name>A0AAV1H333_XYRNO</name>